<dbReference type="PANTHER" id="PTHR46708">
    <property type="entry name" value="TENASCIN"/>
    <property type="match status" value="1"/>
</dbReference>
<dbReference type="SUPFAM" id="SSF49899">
    <property type="entry name" value="Concanavalin A-like lectins/glucanases"/>
    <property type="match status" value="2"/>
</dbReference>
<feature type="signal peptide" evidence="4">
    <location>
        <begin position="1"/>
        <end position="16"/>
    </location>
</feature>
<dbReference type="Pfam" id="PF13385">
    <property type="entry name" value="Laminin_G_3"/>
    <property type="match status" value="1"/>
</dbReference>
<dbReference type="Gene3D" id="2.60.40.10">
    <property type="entry name" value="Immunoglobulins"/>
    <property type="match status" value="11"/>
</dbReference>
<feature type="domain" description="Fibronectin type-III" evidence="6">
    <location>
        <begin position="681"/>
        <end position="776"/>
    </location>
</feature>
<comment type="caution">
    <text evidence="7">The sequence shown here is derived from an EMBL/GenBank/DDBJ whole genome shotgun (WGS) entry which is preliminary data.</text>
</comment>
<dbReference type="SUPFAM" id="SSF81324">
    <property type="entry name" value="Voltage-gated potassium channels"/>
    <property type="match status" value="1"/>
</dbReference>
<evidence type="ECO:0000256" key="2">
    <source>
        <dbReference type="SAM" id="MobiDB-lite"/>
    </source>
</evidence>
<evidence type="ECO:0000259" key="6">
    <source>
        <dbReference type="PROSITE" id="PS50853"/>
    </source>
</evidence>
<dbReference type="PROSITE" id="PS50853">
    <property type="entry name" value="FN3"/>
    <property type="match status" value="11"/>
</dbReference>
<dbReference type="Proteomes" id="UP001163046">
    <property type="component" value="Unassembled WGS sequence"/>
</dbReference>
<evidence type="ECO:0000256" key="1">
    <source>
        <dbReference type="ARBA" id="ARBA00022737"/>
    </source>
</evidence>
<sequence>MLLPFLLLFVCDFSWQSSIPHLTSDCSFSSGLCDWQNVDDGDDFDWTLHDGCTPSNNTGPCVDHSSDSSRDGTEKYLYIESSFPRLPGEMARLSYQFDSTPSLCLKFWYHMSGTDIGWLSVYHLTDVSPETLLWSMDEDQGEEWKLVQINLRDSSGNLPTQIIIEGGIGHGYHGDIAIDDITLNSRRCLDVGEGFPLRTDIPLETGRQRYRHCLEIKLNNMKVIAQLMKTSSCCLVDLTGGSIVAKPMDTRGSHVVQTGRAASLLVNENKETLKVSVDAIDLPPMTEQYFKIGRGDAINNSAYYKGYIRDVKLFEKALSDTEVKSIKGPVCEPPCQTPGYCDRDTGKCSCGDLKHVTESCKNGLADTIYNKSVSYLPGDDTGLLDLKTGHRLNPMSNSNISISVGSINSAIRMLGYGVLKLVEPPLCFAQPSLCLQGLSVAFWIKLLGLRSSTYWIRPITRKYVGLSLDKYEGVLFRALTNNELPHVEIEASVFSQTHKCKYKFSVATKAWYHVTMVWLHSATIKVFLNGLRLPADANCTRVVGSLRIKSTSHLRLGIGQELTPIWLDEFAIWNEALSDDEAVNIFYQTNTAIPKVNLKVKFANEIWKERLRDPESQIYQSFTGKLTQKCRKCDRGPQLSFNKLSYDVMLLLEEVLYINKSLGDMKIDWVEESYVNVPNRAPKIINAHAPDNSSIILNWTGLSEKEFQGAPQGYKIIYQEANGAIPYKVLVQYGAATSIVIKDLQPGTWYTVRILAFNVYGDGPLSTPVNGTSEDNTIDQLLNVTGHNISDTSIKVYWNPVSAEIQGYSVRYWAEKQGDGSAVERIVSKTTNSLAIYTLKPFTVYVVHVTALITGQVITGQVKISTDDGVPTAAPTVTAYNTSSTSISVNWKPIPEGFINGILLGYQILLAFYTDPQREALRITTSSNATSVELHDLEKFSAYLIVVRGYTRTGVGKPSFVFCTTGEDDKGQRLTHRLTMGEDHSGSKPLSRNVTAHANGTGVILVNWTPVDPQFLHGKLRGYKVRYKEHAQLNVVDWIVKTVNNTAQRVELTGLRDQTKYEVQVLAFTIKDGNYSDSVIVTTEKGQDLNVNGHNISDTAFKVYWNPVSAEIQGYSVRYWAEKQGDGSAVETNVSKKTSDLVIDSLKPFTVYVVHVTALITGQVITDQAKISTDDGVPSSPPTNVSVRTTDQSDLEIAWSRVPSNHVHSTVVGYRVHVLDEDDKEFVTLINSCASTYNIALTNLTLYHTYCVTVAVFSRKGPGPQSNKKCEMVDDGAPCQPPSQLTVRNITATNASLEWVYDGVCAVAGFVTGYRLTYSTKASRLQLEISDVNTTTAVLENLTPLTTYQVEVMVLTNNGKDSLPSNSVQLTTKDIEQRLNVTGNNVSLSEINVYWNPVSAEIQGYSVRYWSEKEGDGSAVETNVSKTTNSLVIDSLKPFTVYVVHVTAHITGQVITGEAKIFTDDGAPCQPPSQLTVRDVTTTNASLEWVYDGVCAVAGFVTGYRLTYSTNTNRLQLEIPDVNTTTAVLENLTPLTTYQVEVMVLTNNGKDSLPSNSVQLTTKEIVSLETPSNLHAVLVLSDTISLRWSYTDTPRDNVFYRGFKVLYRPTEGTERVITVRDKNKRSCFLSGVRPGISYQAEVKAFNDQGDGPASLPVTVTTLDSVPSAPPTNVTSLSKTSTKQLFIQWMKIPDDDVNGVLTGHIVSHKAIKIGGKKVINEVVKKTIVGADTYSLMLDDLQSFTTYEMRVAGLTRRGEGTFSEAKYEETCHCDKRLTTNYWSYAPYVISSSANNMSGIFMAFLDKMVLHCCGDCYHGHGKSIVDYHLDGKQNLAKKSTENDMIEAIDHQMDLNFPKHGYSDQRTYLGTYKYVPLVESPGAAFIVRYDRLDAPITHAWINCWPLAVIMVVFVSLSGLLFWMLDCSENPDEVPRTFIRGVWEGIWWAFITTSTVGYGDITPRSFLAKWLAMVWMITGCIVFPLLSSTLISVLTVLTIDDGNYRLYGMKVAALYDSPEYYLAVRRNAQVNNARNYTRLEEISEDLLTGEVKGALIDTYVAAARNDLFNNELLGIHEVIDYRSSFGIVLGGNSVRLQHCFLEYLKHEKSMLTSLVENYTDTLQRPETSRAEEAATGVFDSSHIIYQVAMITLAATLAAAIVCGLMYQLCSRRKTRVEDEENRTMLDRKDKLIQEMSQLMTEFYSNMSTQYTQLTTRHKKERRLVLSAQWKEKKLCFSDDRRQPASFPGKKRDPGNEVGRQQAKLKEQKDNCPEKPKKLFLDNTASLE</sequence>
<feature type="domain" description="Fibronectin type-III" evidence="6">
    <location>
        <begin position="1570"/>
        <end position="1664"/>
    </location>
</feature>
<dbReference type="InterPro" id="IPR000998">
    <property type="entry name" value="MAM_dom"/>
</dbReference>
<dbReference type="CDD" id="cd00063">
    <property type="entry name" value="FN3"/>
    <property type="match status" value="11"/>
</dbReference>
<feature type="transmembrane region" description="Helical" evidence="3">
    <location>
        <begin position="1965"/>
        <end position="1994"/>
    </location>
</feature>
<gene>
    <name evidence="7" type="ORF">OS493_014336</name>
</gene>
<feature type="transmembrane region" description="Helical" evidence="3">
    <location>
        <begin position="2138"/>
        <end position="2161"/>
    </location>
</feature>
<feature type="domain" description="Fibronectin type-III" evidence="6">
    <location>
        <begin position="1281"/>
        <end position="1375"/>
    </location>
</feature>
<dbReference type="FunFam" id="2.60.40.10:FF:000028">
    <property type="entry name" value="Neuronal cell adhesion molecule"/>
    <property type="match status" value="2"/>
</dbReference>
<dbReference type="InterPro" id="IPR013099">
    <property type="entry name" value="K_chnl_dom"/>
</dbReference>
<evidence type="ECO:0000256" key="3">
    <source>
        <dbReference type="SAM" id="Phobius"/>
    </source>
</evidence>
<dbReference type="InterPro" id="IPR050991">
    <property type="entry name" value="ECM_Regulatory_Proteins"/>
</dbReference>
<evidence type="ECO:0000259" key="5">
    <source>
        <dbReference type="PROSITE" id="PS50060"/>
    </source>
</evidence>
<evidence type="ECO:0000313" key="8">
    <source>
        <dbReference type="Proteomes" id="UP001163046"/>
    </source>
</evidence>
<feature type="domain" description="Fibronectin type-III" evidence="6">
    <location>
        <begin position="1669"/>
        <end position="1771"/>
    </location>
</feature>
<feature type="transmembrane region" description="Helical" evidence="3">
    <location>
        <begin position="1932"/>
        <end position="1953"/>
    </location>
</feature>
<dbReference type="InterPro" id="IPR003961">
    <property type="entry name" value="FN3_dom"/>
</dbReference>
<feature type="domain" description="Fibronectin type-III" evidence="6">
    <location>
        <begin position="1377"/>
        <end position="1467"/>
    </location>
</feature>
<dbReference type="PROSITE" id="PS50060">
    <property type="entry name" value="MAM_2"/>
    <property type="match status" value="1"/>
</dbReference>
<dbReference type="SMART" id="SM00060">
    <property type="entry name" value="FN3"/>
    <property type="match status" value="11"/>
</dbReference>
<feature type="transmembrane region" description="Helical" evidence="3">
    <location>
        <begin position="1900"/>
        <end position="1920"/>
    </location>
</feature>
<proteinExistence type="predicted"/>
<feature type="domain" description="Fibronectin type-III" evidence="6">
    <location>
        <begin position="1181"/>
        <end position="1276"/>
    </location>
</feature>
<keyword evidence="3" id="KW-1133">Transmembrane helix</keyword>
<keyword evidence="3" id="KW-0812">Transmembrane</keyword>
<feature type="domain" description="Fibronectin type-III" evidence="6">
    <location>
        <begin position="1087"/>
        <end position="1176"/>
    </location>
</feature>
<keyword evidence="3" id="KW-0472">Membrane</keyword>
<feature type="compositionally biased region" description="Basic and acidic residues" evidence="2">
    <location>
        <begin position="2258"/>
        <end position="2274"/>
    </location>
</feature>
<reference evidence="7" key="1">
    <citation type="submission" date="2023-01" db="EMBL/GenBank/DDBJ databases">
        <title>Genome assembly of the deep-sea coral Lophelia pertusa.</title>
        <authorList>
            <person name="Herrera S."/>
            <person name="Cordes E."/>
        </authorList>
    </citation>
    <scope>NUCLEOTIDE SEQUENCE</scope>
    <source>
        <strain evidence="7">USNM1676648</strain>
        <tissue evidence="7">Polyp</tissue>
    </source>
</reference>
<dbReference type="SUPFAM" id="SSF49265">
    <property type="entry name" value="Fibronectin type III"/>
    <property type="match status" value="6"/>
</dbReference>
<dbReference type="GO" id="GO:0016020">
    <property type="term" value="C:membrane"/>
    <property type="evidence" value="ECO:0007669"/>
    <property type="project" value="InterPro"/>
</dbReference>
<dbReference type="Pfam" id="PF07885">
    <property type="entry name" value="Ion_trans_2"/>
    <property type="match status" value="1"/>
</dbReference>
<keyword evidence="4" id="KW-0732">Signal</keyword>
<accession>A0A9W9Z0S0</accession>
<dbReference type="InterPro" id="IPR036116">
    <property type="entry name" value="FN3_sf"/>
</dbReference>
<dbReference type="InterPro" id="IPR013783">
    <property type="entry name" value="Ig-like_fold"/>
</dbReference>
<dbReference type="EMBL" id="MU826832">
    <property type="protein sequence ID" value="KAJ7373188.1"/>
    <property type="molecule type" value="Genomic_DNA"/>
</dbReference>
<name>A0A9W9Z0S0_9CNID</name>
<dbReference type="OrthoDB" id="114660at2759"/>
<feature type="domain" description="Fibronectin type-III" evidence="6">
    <location>
        <begin position="990"/>
        <end position="1086"/>
    </location>
</feature>
<evidence type="ECO:0000256" key="4">
    <source>
        <dbReference type="SAM" id="SignalP"/>
    </source>
</evidence>
<feature type="chain" id="PRO_5040942657" evidence="4">
    <location>
        <begin position="17"/>
        <end position="2282"/>
    </location>
</feature>
<dbReference type="SMART" id="SM00137">
    <property type="entry name" value="MAM"/>
    <property type="match status" value="1"/>
</dbReference>
<feature type="domain" description="Fibronectin type-III" evidence="6">
    <location>
        <begin position="871"/>
        <end position="969"/>
    </location>
</feature>
<feature type="region of interest" description="Disordered" evidence="2">
    <location>
        <begin position="2234"/>
        <end position="2282"/>
    </location>
</feature>
<organism evidence="7 8">
    <name type="scientific">Desmophyllum pertusum</name>
    <dbReference type="NCBI Taxonomy" id="174260"/>
    <lineage>
        <taxon>Eukaryota</taxon>
        <taxon>Metazoa</taxon>
        <taxon>Cnidaria</taxon>
        <taxon>Anthozoa</taxon>
        <taxon>Hexacorallia</taxon>
        <taxon>Scleractinia</taxon>
        <taxon>Caryophylliina</taxon>
        <taxon>Caryophylliidae</taxon>
        <taxon>Desmophyllum</taxon>
    </lineage>
</organism>
<feature type="domain" description="MAM" evidence="5">
    <location>
        <begin position="24"/>
        <end position="190"/>
    </location>
</feature>
<dbReference type="CDD" id="cd06263">
    <property type="entry name" value="MAM"/>
    <property type="match status" value="1"/>
</dbReference>
<feature type="domain" description="Fibronectin type-III" evidence="6">
    <location>
        <begin position="1471"/>
        <end position="1565"/>
    </location>
</feature>
<dbReference type="Pfam" id="PF00041">
    <property type="entry name" value="fn3"/>
    <property type="match status" value="11"/>
</dbReference>
<dbReference type="Gene3D" id="1.10.287.70">
    <property type="match status" value="1"/>
</dbReference>
<dbReference type="Pfam" id="PF00629">
    <property type="entry name" value="MAM"/>
    <property type="match status" value="1"/>
</dbReference>
<keyword evidence="1" id="KW-0677">Repeat</keyword>
<keyword evidence="8" id="KW-1185">Reference proteome</keyword>
<dbReference type="InterPro" id="IPR013320">
    <property type="entry name" value="ConA-like_dom_sf"/>
</dbReference>
<feature type="domain" description="Fibronectin type-III" evidence="6">
    <location>
        <begin position="780"/>
        <end position="869"/>
    </location>
</feature>
<dbReference type="PANTHER" id="PTHR46708:SF2">
    <property type="entry name" value="FIBRONECTIN TYPE-III DOMAIN-CONTAINING PROTEIN"/>
    <property type="match status" value="1"/>
</dbReference>
<dbReference type="Gene3D" id="2.60.120.200">
    <property type="match status" value="3"/>
</dbReference>
<evidence type="ECO:0000313" key="7">
    <source>
        <dbReference type="EMBL" id="KAJ7373188.1"/>
    </source>
</evidence>
<protein>
    <submittedName>
        <fullName evidence="7">Uncharacterized protein</fullName>
    </submittedName>
</protein>